<feature type="region of interest" description="Disordered" evidence="1">
    <location>
        <begin position="162"/>
        <end position="229"/>
    </location>
</feature>
<feature type="region of interest" description="Disordered" evidence="1">
    <location>
        <begin position="536"/>
        <end position="579"/>
    </location>
</feature>
<sequence>MPGTPDNMLTVVTSLFNDLPNKPKARKEMCDYIRWTQETFGFTSTRPLVKFYCEALQSAVEQILGEEEVEVPFSAARPGGYQHIIHVVGSAEPQNQVKRPAVLGRFPSAHPNLAVVDLDKLEHRAAAMEILERHGRIDLSNRHIHEKLASIFRQMREMVCPARSADEPEPEPTAAERAGAGAEKARESTNDATAIAVPGEPAVGPERQTSPGAGERHAGPAHGADRPQSPREVMHQFLRQCLYDYAVKMAGGSKKVLGKLKKLDLDGNEKARPASAASLGSETSRPRSARSEDSAGSWRAPAAATPAKAPQERRERTPKAAKKKKQKKEKGGKATPKAAAAAKGAKDAPAETERAADKAGAEPGENLPSEGHIARRPSSADAMDAVVMFCKPKPHDFISSLDHFVKLSMEKEEREAELRRRAIAAETARLERIRLAAEQAALQAGLAARREKEREERARQRAEKLQTQAEQQRAAEKARSVSRNPHIHSHVHEGLTHVSKCHPSRETLAFKIGGFCDPGLTLPLPPLKNRAVRPISARAPADRTRPAPQVEDQGIDHGVSGLQHDDGAVRTDAAHVFDK</sequence>
<protein>
    <submittedName>
        <fullName evidence="2">Uncharacterized protein</fullName>
    </submittedName>
</protein>
<evidence type="ECO:0000313" key="2">
    <source>
        <dbReference type="EMBL" id="KAG5456478.1"/>
    </source>
</evidence>
<proteinExistence type="predicted"/>
<feature type="region of interest" description="Disordered" evidence="1">
    <location>
        <begin position="267"/>
        <end position="378"/>
    </location>
</feature>
<feature type="non-terminal residue" evidence="2">
    <location>
        <position position="579"/>
    </location>
</feature>
<feature type="compositionally biased region" description="Basic and acidic residues" evidence="1">
    <location>
        <begin position="214"/>
        <end position="229"/>
    </location>
</feature>
<feature type="compositionally biased region" description="Low complexity" evidence="1">
    <location>
        <begin position="172"/>
        <end position="182"/>
    </location>
</feature>
<keyword evidence="3" id="KW-1185">Reference proteome</keyword>
<dbReference type="AlphaFoldDB" id="A0A8H7ZN13"/>
<dbReference type="EMBL" id="JAEFCI010011679">
    <property type="protein sequence ID" value="KAG5456478.1"/>
    <property type="molecule type" value="Genomic_DNA"/>
</dbReference>
<feature type="compositionally biased region" description="Basic and acidic residues" evidence="1">
    <location>
        <begin position="344"/>
        <end position="360"/>
    </location>
</feature>
<evidence type="ECO:0000313" key="3">
    <source>
        <dbReference type="Proteomes" id="UP000673691"/>
    </source>
</evidence>
<evidence type="ECO:0000256" key="1">
    <source>
        <dbReference type="SAM" id="MobiDB-lite"/>
    </source>
</evidence>
<gene>
    <name evidence="2" type="ORF">BJ554DRAFT_3776</name>
</gene>
<dbReference type="Proteomes" id="UP000673691">
    <property type="component" value="Unassembled WGS sequence"/>
</dbReference>
<feature type="region of interest" description="Disordered" evidence="1">
    <location>
        <begin position="452"/>
        <end position="482"/>
    </location>
</feature>
<feature type="compositionally biased region" description="Low complexity" evidence="1">
    <location>
        <begin position="333"/>
        <end position="343"/>
    </location>
</feature>
<name>A0A8H7ZN13_9FUNG</name>
<accession>A0A8H7ZN13</accession>
<reference evidence="2 3" key="1">
    <citation type="journal article" name="Sci. Rep.">
        <title>Genome-scale phylogenetic analyses confirm Olpidium as the closest living zoosporic fungus to the non-flagellated, terrestrial fungi.</title>
        <authorList>
            <person name="Chang Y."/>
            <person name="Rochon D."/>
            <person name="Sekimoto S."/>
            <person name="Wang Y."/>
            <person name="Chovatia M."/>
            <person name="Sandor L."/>
            <person name="Salamov A."/>
            <person name="Grigoriev I.V."/>
            <person name="Stajich J.E."/>
            <person name="Spatafora J.W."/>
        </authorList>
    </citation>
    <scope>NUCLEOTIDE SEQUENCE [LARGE SCALE GENOMIC DNA]</scope>
    <source>
        <strain evidence="2">S191</strain>
    </source>
</reference>
<comment type="caution">
    <text evidence="2">The sequence shown here is derived from an EMBL/GenBank/DDBJ whole genome shotgun (WGS) entry which is preliminary data.</text>
</comment>
<feature type="compositionally biased region" description="Low complexity" evidence="1">
    <location>
        <begin position="300"/>
        <end position="309"/>
    </location>
</feature>
<feature type="compositionally biased region" description="Basic residues" evidence="1">
    <location>
        <begin position="319"/>
        <end position="330"/>
    </location>
</feature>
<feature type="compositionally biased region" description="Basic and acidic residues" evidence="1">
    <location>
        <begin position="452"/>
        <end position="464"/>
    </location>
</feature>
<feature type="compositionally biased region" description="Basic and acidic residues" evidence="1">
    <location>
        <begin position="563"/>
        <end position="579"/>
    </location>
</feature>
<organism evidence="2 3">
    <name type="scientific">Olpidium bornovanus</name>
    <dbReference type="NCBI Taxonomy" id="278681"/>
    <lineage>
        <taxon>Eukaryota</taxon>
        <taxon>Fungi</taxon>
        <taxon>Fungi incertae sedis</taxon>
        <taxon>Olpidiomycota</taxon>
        <taxon>Olpidiomycotina</taxon>
        <taxon>Olpidiomycetes</taxon>
        <taxon>Olpidiales</taxon>
        <taxon>Olpidiaceae</taxon>
        <taxon>Olpidium</taxon>
    </lineage>
</organism>